<evidence type="ECO:0000313" key="1">
    <source>
        <dbReference type="EMBL" id="CAD0336486.1"/>
    </source>
</evidence>
<organism evidence="1 2">
    <name type="scientific">Xanthomonas hortorum pv. carotae</name>
    <dbReference type="NCBI Taxonomy" id="487904"/>
    <lineage>
        <taxon>Bacteria</taxon>
        <taxon>Pseudomonadati</taxon>
        <taxon>Pseudomonadota</taxon>
        <taxon>Gammaproteobacteria</taxon>
        <taxon>Lysobacterales</taxon>
        <taxon>Lysobacteraceae</taxon>
        <taxon>Xanthomonas</taxon>
    </lineage>
</organism>
<name>A0A6V7DL58_9XANT</name>
<dbReference type="EMBL" id="CAJDKC010000003">
    <property type="protein sequence ID" value="CAD0336486.1"/>
    <property type="molecule type" value="Genomic_DNA"/>
</dbReference>
<proteinExistence type="predicted"/>
<protein>
    <recommendedName>
        <fullName evidence="3">Apea-like HEPN domain-containing protein</fullName>
    </recommendedName>
</protein>
<dbReference type="Proteomes" id="UP000587508">
    <property type="component" value="Unassembled WGS sequence"/>
</dbReference>
<sequence>MGYFLRRASIDPQFLIEIEETRYTLLANARKTLIDAGTFEQHYELLLGNFKAYEIFCAQVSLQSSIEIAFGYDTWGEILSEANRNVINFLTTTKMYADQVGRNFKHVELGESFSKQAARLLSEAYDISLAYRFLYELRNHVQHRGSADIRVKMTRRIRFLL</sequence>
<accession>A0A6V7DL58</accession>
<dbReference type="EMBL" id="CAJDKC010000003">
    <property type="protein sequence ID" value="CAD0336490.1"/>
    <property type="molecule type" value="Genomic_DNA"/>
</dbReference>
<evidence type="ECO:0000313" key="2">
    <source>
        <dbReference type="Proteomes" id="UP000587508"/>
    </source>
</evidence>
<dbReference type="AlphaFoldDB" id="A0A6V7DL58"/>
<comment type="caution">
    <text evidence="1">The sequence shown here is derived from an EMBL/GenBank/DDBJ whole genome shotgun (WGS) entry which is preliminary data.</text>
</comment>
<dbReference type="RefSeq" id="WP_043889223.1">
    <property type="nucleotide sequence ID" value="NZ_CAJDKC010000003.1"/>
</dbReference>
<gene>
    <name evidence="1" type="ORF">CFBP7900_22540</name>
</gene>
<reference evidence="1 2" key="1">
    <citation type="submission" date="2020-07" db="EMBL/GenBank/DDBJ databases">
        <authorList>
            <person name="Pothier F. J."/>
        </authorList>
    </citation>
    <scope>NUCLEOTIDE SEQUENCE [LARGE SCALE GENOMIC DNA]</scope>
    <source>
        <strain evidence="1 2">CFBP 7900</strain>
    </source>
</reference>
<evidence type="ECO:0008006" key="3">
    <source>
        <dbReference type="Google" id="ProtNLM"/>
    </source>
</evidence>